<keyword evidence="5 7" id="KW-0793">Thylakoid</keyword>
<dbReference type="Pfam" id="PF07465">
    <property type="entry name" value="PsaM"/>
    <property type="match status" value="1"/>
</dbReference>
<evidence type="ECO:0000256" key="7">
    <source>
        <dbReference type="HAMAP-Rule" id="MF_00828"/>
    </source>
</evidence>
<evidence type="ECO:0000256" key="6">
    <source>
        <dbReference type="ARBA" id="ARBA00023136"/>
    </source>
</evidence>
<keyword evidence="2 7" id="KW-0812">Transmembrane</keyword>
<name>A0A1C9CFM9_9FLOR</name>
<evidence type="ECO:0000256" key="3">
    <source>
        <dbReference type="ARBA" id="ARBA00022836"/>
    </source>
</evidence>
<dbReference type="InterPro" id="IPR037279">
    <property type="entry name" value="PSI_PsaM_sf"/>
</dbReference>
<dbReference type="RefSeq" id="YP_009297631.1">
    <property type="nucleotide sequence ID" value="NC_031177.1"/>
</dbReference>
<reference evidence="8" key="1">
    <citation type="journal article" date="2016" name="BMC Biol.">
        <title>Parallel evolution of highly conserved plastid genome architecture in red seaweeds and seed plants.</title>
        <authorList>
            <person name="Lee J."/>
            <person name="Cho C.H."/>
            <person name="Park S.I."/>
            <person name="Choi J.W."/>
            <person name="Song H.S."/>
            <person name="West J.A."/>
            <person name="Bhattacharya D."/>
            <person name="Yoon H.S."/>
        </authorList>
    </citation>
    <scope>NUCLEOTIDE SEQUENCE</scope>
</reference>
<comment type="similarity">
    <text evidence="7">Belongs to the PsaM family.</text>
</comment>
<feature type="transmembrane region" description="Helical" evidence="7">
    <location>
        <begin position="6"/>
        <end position="26"/>
    </location>
</feature>
<keyword evidence="8" id="KW-0934">Plastid</keyword>
<dbReference type="GO" id="GO:0042651">
    <property type="term" value="C:thylakoid membrane"/>
    <property type="evidence" value="ECO:0007669"/>
    <property type="project" value="UniProtKB-UniRule"/>
</dbReference>
<gene>
    <name evidence="7 8" type="primary">psaM</name>
    <name evidence="8" type="ORF">Hrvl_115</name>
</gene>
<evidence type="ECO:0000313" key="8">
    <source>
        <dbReference type="EMBL" id="AOM67175.1"/>
    </source>
</evidence>
<dbReference type="GO" id="GO:0015979">
    <property type="term" value="P:photosynthesis"/>
    <property type="evidence" value="ECO:0007669"/>
    <property type="project" value="UniProtKB-UniRule"/>
</dbReference>
<dbReference type="AlphaFoldDB" id="A0A1C9CFM9"/>
<dbReference type="EMBL" id="KX284723">
    <property type="protein sequence ID" value="AOM67175.1"/>
    <property type="molecule type" value="Genomic_DNA"/>
</dbReference>
<evidence type="ECO:0000256" key="1">
    <source>
        <dbReference type="ARBA" id="ARBA00022531"/>
    </source>
</evidence>
<accession>A0A1C9CFM9</accession>
<evidence type="ECO:0000256" key="5">
    <source>
        <dbReference type="ARBA" id="ARBA00023078"/>
    </source>
</evidence>
<evidence type="ECO:0000256" key="2">
    <source>
        <dbReference type="ARBA" id="ARBA00022692"/>
    </source>
</evidence>
<dbReference type="InterPro" id="IPR010010">
    <property type="entry name" value="PSI_PsaM"/>
</dbReference>
<sequence length="30" mass="3304">MLNDSQILVALLFSLVSAVLAIRLGIELYK</sequence>
<dbReference type="GO" id="GO:0009522">
    <property type="term" value="C:photosystem I"/>
    <property type="evidence" value="ECO:0007669"/>
    <property type="project" value="UniProtKB-KW"/>
</dbReference>
<keyword evidence="3 7" id="KW-0603">Photosystem I</keyword>
<protein>
    <recommendedName>
        <fullName evidence="7">Photosystem I reaction center subunit XII</fullName>
    </recommendedName>
    <alternativeName>
        <fullName evidence="7">PSI-M</fullName>
    </alternativeName>
</protein>
<dbReference type="SUPFAM" id="SSF81548">
    <property type="entry name" value="Subunit XII of photosystem I reaction centre, PsaM"/>
    <property type="match status" value="1"/>
</dbReference>
<evidence type="ECO:0000256" key="4">
    <source>
        <dbReference type="ARBA" id="ARBA00022989"/>
    </source>
</evidence>
<keyword evidence="4 7" id="KW-1133">Transmembrane helix</keyword>
<geneLocation type="plastid" evidence="8"/>
<dbReference type="NCBIfam" id="TIGR03053">
    <property type="entry name" value="PS_I_psaM"/>
    <property type="match status" value="1"/>
</dbReference>
<dbReference type="GeneID" id="29074187"/>
<proteinExistence type="inferred from homology"/>
<comment type="subcellular location">
    <subcellularLocation>
        <location evidence="7">Cellular thylakoid membrane</location>
        <topology evidence="7">Single-pass membrane protein</topology>
    </subcellularLocation>
</comment>
<keyword evidence="1 7" id="KW-0602">Photosynthesis</keyword>
<organism evidence="8">
    <name type="scientific">Hildenbrandia rivularis</name>
    <dbReference type="NCBI Taxonomy" id="135206"/>
    <lineage>
        <taxon>Eukaryota</taxon>
        <taxon>Rhodophyta</taxon>
        <taxon>Florideophyceae</taxon>
        <taxon>Hildenbrandiophycidae</taxon>
        <taxon>Hildenbrandiales</taxon>
        <taxon>Hildenbrandiaceae</taxon>
        <taxon>Hildenbrandia</taxon>
    </lineage>
</organism>
<keyword evidence="6 7" id="KW-0472">Membrane</keyword>
<dbReference type="HAMAP" id="MF_00828">
    <property type="entry name" value="PSI_PsaM"/>
    <property type="match status" value="1"/>
</dbReference>